<keyword evidence="2" id="KW-1185">Reference proteome</keyword>
<accession>A0A1M4SC86</accession>
<dbReference type="GO" id="GO:0160105">
    <property type="term" value="F:tRNA (adenine(22)-N1)-methyltransferase activity"/>
    <property type="evidence" value="ECO:0007669"/>
    <property type="project" value="InterPro"/>
</dbReference>
<dbReference type="EMBL" id="FQVH01000001">
    <property type="protein sequence ID" value="SHE29826.1"/>
    <property type="molecule type" value="Genomic_DNA"/>
</dbReference>
<gene>
    <name evidence="1" type="ORF">SAMN02746089_00009</name>
</gene>
<dbReference type="STRING" id="1121256.SAMN02746089_00009"/>
<protein>
    <submittedName>
        <fullName evidence="1">tRNA (Adenine22-N1)-methyltransferase</fullName>
    </submittedName>
</protein>
<dbReference type="AlphaFoldDB" id="A0A1M4SC86"/>
<dbReference type="PANTHER" id="PTHR38451:SF1">
    <property type="entry name" value="TRNA (ADENINE(22)-N(1))-METHYLTRANSFERASE"/>
    <property type="match status" value="1"/>
</dbReference>
<name>A0A1M4SC86_9THEO</name>
<dbReference type="InterPro" id="IPR006901">
    <property type="entry name" value="TrmK"/>
</dbReference>
<evidence type="ECO:0000313" key="2">
    <source>
        <dbReference type="Proteomes" id="UP000184088"/>
    </source>
</evidence>
<keyword evidence="1" id="KW-0808">Transferase</keyword>
<sequence length="237" mass="26637">MTSPYIFIRSGIDDMKLKLGKRLKAIVDMVDRCGVAAEIGTDHGKIPVYLVENAIVQKVVASDISGPSLEKAIRLAEKAGVQEAVDFRLGDGLKVLRPGEADTIIIAGMGGDLTVHMLVEGKDIVGDAVLVLQPMKDDSLLRRCLIELGYCIVDEDLAEERDKIYTIIKAKKGHMNIKENIFLEIGPILYRKRHPLLWRYIDYKIGLMKDILRQKEDVDLAYKIREMEAMLNELKMS</sequence>
<dbReference type="Proteomes" id="UP000184088">
    <property type="component" value="Unassembled WGS sequence"/>
</dbReference>
<dbReference type="InterPro" id="IPR029063">
    <property type="entry name" value="SAM-dependent_MTases_sf"/>
</dbReference>
<proteinExistence type="predicted"/>
<dbReference type="GO" id="GO:0032259">
    <property type="term" value="P:methylation"/>
    <property type="evidence" value="ECO:0007669"/>
    <property type="project" value="UniProtKB-KW"/>
</dbReference>
<dbReference type="Gene3D" id="3.40.50.150">
    <property type="entry name" value="Vaccinia Virus protein VP39"/>
    <property type="match status" value="1"/>
</dbReference>
<dbReference type="PANTHER" id="PTHR38451">
    <property type="entry name" value="TRNA (ADENINE(22)-N(1))-METHYLTRANSFERASE"/>
    <property type="match status" value="1"/>
</dbReference>
<dbReference type="PIRSF" id="PIRSF018637">
    <property type="entry name" value="TrmK"/>
    <property type="match status" value="1"/>
</dbReference>
<reference evidence="1 2" key="1">
    <citation type="submission" date="2016-11" db="EMBL/GenBank/DDBJ databases">
        <authorList>
            <person name="Jaros S."/>
            <person name="Januszkiewicz K."/>
            <person name="Wedrychowicz H."/>
        </authorList>
    </citation>
    <scope>NUCLEOTIDE SEQUENCE [LARGE SCALE GENOMIC DNA]</scope>
    <source>
        <strain evidence="1 2">DSM 17918</strain>
    </source>
</reference>
<evidence type="ECO:0000313" key="1">
    <source>
        <dbReference type="EMBL" id="SHE29826.1"/>
    </source>
</evidence>
<dbReference type="SUPFAM" id="SSF53335">
    <property type="entry name" value="S-adenosyl-L-methionine-dependent methyltransferases"/>
    <property type="match status" value="1"/>
</dbReference>
<keyword evidence="1" id="KW-0489">Methyltransferase</keyword>
<organism evidence="1 2">
    <name type="scientific">Caldanaerobius fijiensis DSM 17918</name>
    <dbReference type="NCBI Taxonomy" id="1121256"/>
    <lineage>
        <taxon>Bacteria</taxon>
        <taxon>Bacillati</taxon>
        <taxon>Bacillota</taxon>
        <taxon>Clostridia</taxon>
        <taxon>Thermoanaerobacterales</taxon>
        <taxon>Thermoanaerobacteraceae</taxon>
        <taxon>Caldanaerobius</taxon>
    </lineage>
</organism>
<dbReference type="Pfam" id="PF12847">
    <property type="entry name" value="Methyltransf_18"/>
    <property type="match status" value="1"/>
</dbReference>